<reference evidence="2 3" key="1">
    <citation type="submission" date="2020-01" db="EMBL/GenBank/DDBJ databases">
        <authorList>
            <person name="Kim M."/>
        </authorList>
    </citation>
    <scope>NUCLEOTIDE SEQUENCE [LARGE SCALE GENOMIC DNA]</scope>
    <source>
        <strain evidence="2 3">BT10</strain>
    </source>
</reference>
<dbReference type="KEGG" id="nib:GU926_02840"/>
<evidence type="ECO:0000313" key="2">
    <source>
        <dbReference type="EMBL" id="QHL86434.1"/>
    </source>
</evidence>
<dbReference type="AlphaFoldDB" id="A0A6P1NVS6"/>
<name>A0A6P1NVS6_9BACT</name>
<keyword evidence="1" id="KW-1133">Transmembrane helix</keyword>
<accession>A0A6P1NVS6</accession>
<dbReference type="EMBL" id="CP047897">
    <property type="protein sequence ID" value="QHL86434.1"/>
    <property type="molecule type" value="Genomic_DNA"/>
</dbReference>
<keyword evidence="1" id="KW-0812">Transmembrane</keyword>
<evidence type="ECO:0000313" key="3">
    <source>
        <dbReference type="Proteomes" id="UP000464214"/>
    </source>
</evidence>
<keyword evidence="3" id="KW-1185">Reference proteome</keyword>
<proteinExistence type="predicted"/>
<organism evidence="2 3">
    <name type="scientific">Nibribacter ruber</name>
    <dbReference type="NCBI Taxonomy" id="2698458"/>
    <lineage>
        <taxon>Bacteria</taxon>
        <taxon>Pseudomonadati</taxon>
        <taxon>Bacteroidota</taxon>
        <taxon>Cytophagia</taxon>
        <taxon>Cytophagales</taxon>
        <taxon>Hymenobacteraceae</taxon>
        <taxon>Nibribacter</taxon>
    </lineage>
</organism>
<evidence type="ECO:0000256" key="1">
    <source>
        <dbReference type="SAM" id="Phobius"/>
    </source>
</evidence>
<dbReference type="Proteomes" id="UP000464214">
    <property type="component" value="Chromosome"/>
</dbReference>
<feature type="transmembrane region" description="Helical" evidence="1">
    <location>
        <begin position="6"/>
        <end position="28"/>
    </location>
</feature>
<feature type="transmembrane region" description="Helical" evidence="1">
    <location>
        <begin position="143"/>
        <end position="161"/>
    </location>
</feature>
<keyword evidence="1" id="KW-0472">Membrane</keyword>
<feature type="transmembrane region" description="Helical" evidence="1">
    <location>
        <begin position="121"/>
        <end position="137"/>
    </location>
</feature>
<dbReference type="RefSeq" id="WP_160688818.1">
    <property type="nucleotide sequence ID" value="NZ_CP047897.1"/>
</dbReference>
<protein>
    <submittedName>
        <fullName evidence="2">Uncharacterized protein</fullName>
    </submittedName>
</protein>
<sequence length="164" mass="19127">MLKNLSWRKVIMVLELVAILLCTVDYFLKEKIVEEKEIHLNGITASKPRYSDYNSSLVTAIVVNERKIFLKDSDMSKIWIDGQVKIFQTPMLGIIKDVHYKDRDTKLTVKTSPSFSVYKPYFIWLFLFFTLCIYALFTKNEKGQTHGFIISLLIFSAILVFEIL</sequence>
<gene>
    <name evidence="2" type="ORF">GU926_02840</name>
</gene>